<gene>
    <name evidence="2" type="ORF">PDE_00088</name>
</gene>
<sequence length="60" mass="6327">MSMKASLKKINKNTDQRKMTNLELGVGIKTESGMVSIKSTGGFPKLTNGEGAKDEVGVNG</sequence>
<evidence type="ECO:0000256" key="1">
    <source>
        <dbReference type="SAM" id="MobiDB-lite"/>
    </source>
</evidence>
<proteinExistence type="predicted"/>
<evidence type="ECO:0000313" key="3">
    <source>
        <dbReference type="Proteomes" id="UP000019376"/>
    </source>
</evidence>
<dbReference type="AlphaFoldDB" id="S8ATK7"/>
<accession>S8ATK7</accession>
<protein>
    <submittedName>
        <fullName evidence="2">Uncharacterized protein</fullName>
    </submittedName>
</protein>
<reference evidence="2 3" key="1">
    <citation type="journal article" date="2013" name="PLoS ONE">
        <title>Genomic and secretomic analyses reveal unique features of the lignocellulolytic enzyme system of Penicillium decumbens.</title>
        <authorList>
            <person name="Liu G."/>
            <person name="Zhang L."/>
            <person name="Wei X."/>
            <person name="Zou G."/>
            <person name="Qin Y."/>
            <person name="Ma L."/>
            <person name="Li J."/>
            <person name="Zheng H."/>
            <person name="Wang S."/>
            <person name="Wang C."/>
            <person name="Xun L."/>
            <person name="Zhao G.-P."/>
            <person name="Zhou Z."/>
            <person name="Qu Y."/>
        </authorList>
    </citation>
    <scope>NUCLEOTIDE SEQUENCE [LARGE SCALE GENOMIC DNA]</scope>
    <source>
        <strain evidence="3">114-2 / CGMCC 5302</strain>
    </source>
</reference>
<dbReference type="EMBL" id="KB644408">
    <property type="protein sequence ID" value="EPS25157.1"/>
    <property type="molecule type" value="Genomic_DNA"/>
</dbReference>
<feature type="compositionally biased region" description="Basic and acidic residues" evidence="1">
    <location>
        <begin position="51"/>
        <end position="60"/>
    </location>
</feature>
<organism evidence="2 3">
    <name type="scientific">Penicillium oxalicum (strain 114-2 / CGMCC 5302)</name>
    <name type="common">Penicillium decumbens</name>
    <dbReference type="NCBI Taxonomy" id="933388"/>
    <lineage>
        <taxon>Eukaryota</taxon>
        <taxon>Fungi</taxon>
        <taxon>Dikarya</taxon>
        <taxon>Ascomycota</taxon>
        <taxon>Pezizomycotina</taxon>
        <taxon>Eurotiomycetes</taxon>
        <taxon>Eurotiomycetidae</taxon>
        <taxon>Eurotiales</taxon>
        <taxon>Aspergillaceae</taxon>
        <taxon>Penicillium</taxon>
    </lineage>
</organism>
<name>S8ATK7_PENO1</name>
<dbReference type="Proteomes" id="UP000019376">
    <property type="component" value="Unassembled WGS sequence"/>
</dbReference>
<evidence type="ECO:0000313" key="2">
    <source>
        <dbReference type="EMBL" id="EPS25157.1"/>
    </source>
</evidence>
<keyword evidence="3" id="KW-1185">Reference proteome</keyword>
<feature type="region of interest" description="Disordered" evidence="1">
    <location>
        <begin position="40"/>
        <end position="60"/>
    </location>
</feature>
<dbReference type="HOGENOM" id="CLU_2942527_0_0_1"/>